<feature type="transmembrane region" description="Helical" evidence="13">
    <location>
        <begin position="179"/>
        <end position="201"/>
    </location>
</feature>
<dbReference type="GO" id="GO:0008237">
    <property type="term" value="F:metallopeptidase activity"/>
    <property type="evidence" value="ECO:0007669"/>
    <property type="project" value="UniProtKB-KW"/>
</dbReference>
<dbReference type="Pfam" id="PF02163">
    <property type="entry name" value="Peptidase_M50"/>
    <property type="match status" value="1"/>
</dbReference>
<evidence type="ECO:0000256" key="3">
    <source>
        <dbReference type="ARBA" id="ARBA00007931"/>
    </source>
</evidence>
<dbReference type="EMBL" id="LQQU01000023">
    <property type="protein sequence ID" value="KZE31774.1"/>
    <property type="molecule type" value="Genomic_DNA"/>
</dbReference>
<dbReference type="CDD" id="cd06158">
    <property type="entry name" value="S2P-M50_like_1"/>
    <property type="match status" value="1"/>
</dbReference>
<keyword evidence="7" id="KW-0479">Metal-binding</keyword>
<keyword evidence="12 13" id="KW-0472">Membrane</keyword>
<feature type="transmembrane region" description="Helical" evidence="13">
    <location>
        <begin position="96"/>
        <end position="120"/>
    </location>
</feature>
<dbReference type="STRING" id="1452487.AVW16_00890"/>
<comment type="similarity">
    <text evidence="3">Belongs to the peptidase M50B family.</text>
</comment>
<keyword evidence="11" id="KW-0482">Metalloprotease</keyword>
<keyword evidence="6 13" id="KW-0812">Transmembrane</keyword>
<dbReference type="GO" id="GO:0046872">
    <property type="term" value="F:metal ion binding"/>
    <property type="evidence" value="ECO:0007669"/>
    <property type="project" value="UniProtKB-KW"/>
</dbReference>
<accession>A0A165F764</accession>
<dbReference type="GO" id="GO:0005886">
    <property type="term" value="C:plasma membrane"/>
    <property type="evidence" value="ECO:0007669"/>
    <property type="project" value="UniProtKB-SubCell"/>
</dbReference>
<protein>
    <submittedName>
        <fullName evidence="15">Peptidase M50</fullName>
    </submittedName>
</protein>
<evidence type="ECO:0000256" key="7">
    <source>
        <dbReference type="ARBA" id="ARBA00022723"/>
    </source>
</evidence>
<comment type="cofactor">
    <cofactor evidence="1">
        <name>Zn(2+)</name>
        <dbReference type="ChEBI" id="CHEBI:29105"/>
    </cofactor>
</comment>
<dbReference type="InterPro" id="IPR044537">
    <property type="entry name" value="Rip2-like"/>
</dbReference>
<dbReference type="AlphaFoldDB" id="A0A165F764"/>
<evidence type="ECO:0000256" key="5">
    <source>
        <dbReference type="ARBA" id="ARBA00022670"/>
    </source>
</evidence>
<evidence type="ECO:0000256" key="8">
    <source>
        <dbReference type="ARBA" id="ARBA00022801"/>
    </source>
</evidence>
<dbReference type="InterPro" id="IPR052348">
    <property type="entry name" value="Metallopeptidase_M50B"/>
</dbReference>
<keyword evidence="4" id="KW-1003">Cell membrane</keyword>
<proteinExistence type="inferred from homology"/>
<dbReference type="GO" id="GO:0006508">
    <property type="term" value="P:proteolysis"/>
    <property type="evidence" value="ECO:0007669"/>
    <property type="project" value="UniProtKB-KW"/>
</dbReference>
<keyword evidence="9" id="KW-0862">Zinc</keyword>
<dbReference type="PANTHER" id="PTHR35864:SF1">
    <property type="entry name" value="ZINC METALLOPROTEASE YWHC-RELATED"/>
    <property type="match status" value="1"/>
</dbReference>
<feature type="transmembrane region" description="Helical" evidence="13">
    <location>
        <begin position="132"/>
        <end position="153"/>
    </location>
</feature>
<keyword evidence="8" id="KW-0378">Hydrolase</keyword>
<dbReference type="Proteomes" id="UP000076625">
    <property type="component" value="Unassembled WGS sequence"/>
</dbReference>
<gene>
    <name evidence="15" type="ORF">AVW16_00890</name>
</gene>
<evidence type="ECO:0000313" key="15">
    <source>
        <dbReference type="EMBL" id="KZE31774.1"/>
    </source>
</evidence>
<evidence type="ECO:0000259" key="14">
    <source>
        <dbReference type="Pfam" id="PF02163"/>
    </source>
</evidence>
<keyword evidence="5" id="KW-0645">Protease</keyword>
<comment type="caution">
    <text evidence="15">The sequence shown here is derived from an EMBL/GenBank/DDBJ whole genome shotgun (WGS) entry which is preliminary data.</text>
</comment>
<keyword evidence="10 13" id="KW-1133">Transmembrane helix</keyword>
<evidence type="ECO:0000256" key="6">
    <source>
        <dbReference type="ARBA" id="ARBA00022692"/>
    </source>
</evidence>
<dbReference type="RefSeq" id="WP_066612580.1">
    <property type="nucleotide sequence ID" value="NZ_LQQU01000023.1"/>
</dbReference>
<evidence type="ECO:0000256" key="9">
    <source>
        <dbReference type="ARBA" id="ARBA00022833"/>
    </source>
</evidence>
<comment type="subcellular location">
    <subcellularLocation>
        <location evidence="2">Cell membrane</location>
        <topology evidence="2">Multi-pass membrane protein</topology>
    </subcellularLocation>
</comment>
<evidence type="ECO:0000256" key="1">
    <source>
        <dbReference type="ARBA" id="ARBA00001947"/>
    </source>
</evidence>
<feature type="domain" description="Peptidase M50" evidence="14">
    <location>
        <begin position="135"/>
        <end position="165"/>
    </location>
</feature>
<keyword evidence="16" id="KW-1185">Reference proteome</keyword>
<evidence type="ECO:0000256" key="10">
    <source>
        <dbReference type="ARBA" id="ARBA00022989"/>
    </source>
</evidence>
<reference evidence="16" key="1">
    <citation type="submission" date="2016-01" db="EMBL/GenBank/DDBJ databases">
        <title>Draft genome of Chromobacterium sp. F49.</title>
        <authorList>
            <person name="Hong K.W."/>
        </authorList>
    </citation>
    <scope>NUCLEOTIDE SEQUENCE [LARGE SCALE GENOMIC DNA]</scope>
    <source>
        <strain evidence="16">CN10</strain>
    </source>
</reference>
<organism evidence="15 16">
    <name type="scientific">Crenobacter luteus</name>
    <dbReference type="NCBI Taxonomy" id="1452487"/>
    <lineage>
        <taxon>Bacteria</taxon>
        <taxon>Pseudomonadati</taxon>
        <taxon>Pseudomonadota</taxon>
        <taxon>Betaproteobacteria</taxon>
        <taxon>Neisseriales</taxon>
        <taxon>Neisseriaceae</taxon>
        <taxon>Crenobacter</taxon>
    </lineage>
</organism>
<evidence type="ECO:0000313" key="16">
    <source>
        <dbReference type="Proteomes" id="UP000076625"/>
    </source>
</evidence>
<evidence type="ECO:0000256" key="12">
    <source>
        <dbReference type="ARBA" id="ARBA00023136"/>
    </source>
</evidence>
<sequence>MDINNLIQQIAVAALPVLLAITLHEAAHAYAAKRFGDATAYMLGRMTLNPLKHIDPIGTVLLPLLTLMLGGFLFGWAKPVPVNFGALRNPRVSARWVAGAGPLANFGMMIGWALLFKLAISTDSYFSEPLRLMSQIGVSINITLMVLNLLPILPLDGGRIVETLLPPGVAYRYSRLEPYGMWILIGLIVTGLLSPILRPFINLMYDLLRFFL</sequence>
<feature type="transmembrane region" description="Helical" evidence="13">
    <location>
        <begin position="6"/>
        <end position="32"/>
    </location>
</feature>
<dbReference type="InterPro" id="IPR008915">
    <property type="entry name" value="Peptidase_M50"/>
</dbReference>
<evidence type="ECO:0000256" key="2">
    <source>
        <dbReference type="ARBA" id="ARBA00004651"/>
    </source>
</evidence>
<feature type="transmembrane region" description="Helical" evidence="13">
    <location>
        <begin position="53"/>
        <end position="76"/>
    </location>
</feature>
<evidence type="ECO:0000256" key="4">
    <source>
        <dbReference type="ARBA" id="ARBA00022475"/>
    </source>
</evidence>
<name>A0A165F764_9NEIS</name>
<dbReference type="OrthoDB" id="9800627at2"/>
<dbReference type="PANTHER" id="PTHR35864">
    <property type="entry name" value="ZINC METALLOPROTEASE MJ0611-RELATED"/>
    <property type="match status" value="1"/>
</dbReference>
<evidence type="ECO:0000256" key="11">
    <source>
        <dbReference type="ARBA" id="ARBA00023049"/>
    </source>
</evidence>
<evidence type="ECO:0000256" key="13">
    <source>
        <dbReference type="SAM" id="Phobius"/>
    </source>
</evidence>